<feature type="transmembrane region" description="Helical" evidence="2">
    <location>
        <begin position="7"/>
        <end position="25"/>
    </location>
</feature>
<dbReference type="RefSeq" id="WP_093253997.1">
    <property type="nucleotide sequence ID" value="NZ_FNQM01000007.1"/>
</dbReference>
<keyword evidence="2" id="KW-1133">Transmembrane helix</keyword>
<keyword evidence="1" id="KW-0175">Coiled coil</keyword>
<dbReference type="Proteomes" id="UP000198703">
    <property type="component" value="Unassembled WGS sequence"/>
</dbReference>
<accession>A0A1H4CGZ3</accession>
<keyword evidence="2" id="KW-0812">Transmembrane</keyword>
<name>A0A1H4CGZ3_9RHOB</name>
<feature type="coiled-coil region" evidence="1">
    <location>
        <begin position="112"/>
        <end position="139"/>
    </location>
</feature>
<dbReference type="EMBL" id="FNQM01000007">
    <property type="protein sequence ID" value="SEA59322.1"/>
    <property type="molecule type" value="Genomic_DNA"/>
</dbReference>
<protein>
    <submittedName>
        <fullName evidence="3">Uncharacterized protein</fullName>
    </submittedName>
</protein>
<proteinExistence type="predicted"/>
<evidence type="ECO:0000256" key="1">
    <source>
        <dbReference type="SAM" id="Coils"/>
    </source>
</evidence>
<gene>
    <name evidence="3" type="ORF">SAMN05444370_10758</name>
</gene>
<sequence>MLERLKAYKEFIAILLFFAGGFAWMERTYLSRDSLSGVERQLAGLDARLAEHARIEDVQTLSCLLNAYMLLTQRQMRAMDVERMIAENTRALTAPFEAVAEAARSPAMMIEFERKQDELGALRAERRALRQAMADTTDRLERHECGRLGA</sequence>
<dbReference type="STRING" id="89524.SAMN05444370_10758"/>
<evidence type="ECO:0000313" key="4">
    <source>
        <dbReference type="Proteomes" id="UP000198703"/>
    </source>
</evidence>
<keyword evidence="4" id="KW-1185">Reference proteome</keyword>
<dbReference type="AlphaFoldDB" id="A0A1H4CGZ3"/>
<evidence type="ECO:0000256" key="2">
    <source>
        <dbReference type="SAM" id="Phobius"/>
    </source>
</evidence>
<evidence type="ECO:0000313" key="3">
    <source>
        <dbReference type="EMBL" id="SEA59322.1"/>
    </source>
</evidence>
<organism evidence="3 4">
    <name type="scientific">Rubrimonas cliftonensis</name>
    <dbReference type="NCBI Taxonomy" id="89524"/>
    <lineage>
        <taxon>Bacteria</taxon>
        <taxon>Pseudomonadati</taxon>
        <taxon>Pseudomonadota</taxon>
        <taxon>Alphaproteobacteria</taxon>
        <taxon>Rhodobacterales</taxon>
        <taxon>Paracoccaceae</taxon>
        <taxon>Rubrimonas</taxon>
    </lineage>
</organism>
<keyword evidence="2" id="KW-0472">Membrane</keyword>
<reference evidence="3 4" key="1">
    <citation type="submission" date="2016-10" db="EMBL/GenBank/DDBJ databases">
        <authorList>
            <person name="de Groot N.N."/>
        </authorList>
    </citation>
    <scope>NUCLEOTIDE SEQUENCE [LARGE SCALE GENOMIC DNA]</scope>
    <source>
        <strain evidence="3 4">DSM 15345</strain>
    </source>
</reference>